<dbReference type="InterPro" id="IPR010496">
    <property type="entry name" value="AL/BT2_dom"/>
</dbReference>
<protein>
    <submittedName>
        <fullName evidence="2">Putative secreted glycosyl hydrolase</fullName>
    </submittedName>
</protein>
<evidence type="ECO:0000259" key="1">
    <source>
        <dbReference type="Pfam" id="PF06439"/>
    </source>
</evidence>
<dbReference type="Gene3D" id="2.60.120.560">
    <property type="entry name" value="Exo-inulinase, domain 1"/>
    <property type="match status" value="1"/>
</dbReference>
<keyword evidence="3" id="KW-1185">Reference proteome</keyword>
<name>A0A0D5YX24_9FLAO</name>
<dbReference type="PATRIC" id="fig|516051.4.peg.2926"/>
<keyword evidence="2" id="KW-0378">Hydrolase</keyword>
<dbReference type="STRING" id="516051.VC82_2857"/>
<sequence>MEYFRIYVIVCFFMMLGCTSSDDGWTPLFNGENLEGWHVYGAENSLDGWFVEDGVLVFDYQLKKGGSSNLVTDEKFTNFELSFEWMVSEHGNSGVFWGVVENDEYEHPYQTGPEIQILDDGWTAYVEGRGDTHRAGSLYGLMAPSKIVSRPAGEWNHYLLHIDHEENIGFLKFNGQEVLRFPVHGPDWKALIAGSGFADWPGFGKARTGHISLQEYGGKLAFRNIKIKVLP</sequence>
<evidence type="ECO:0000313" key="2">
    <source>
        <dbReference type="EMBL" id="AKA36403.1"/>
    </source>
</evidence>
<dbReference type="EMBL" id="CP011071">
    <property type="protein sequence ID" value="AKA36403.1"/>
    <property type="molecule type" value="Genomic_DNA"/>
</dbReference>
<evidence type="ECO:0000313" key="3">
    <source>
        <dbReference type="Proteomes" id="UP000032726"/>
    </source>
</evidence>
<dbReference type="HOGENOM" id="CLU_073042_0_0_10"/>
<dbReference type="AlphaFoldDB" id="A0A0D5YX24"/>
<accession>A0A0D5YX24</accession>
<dbReference type="Pfam" id="PF06439">
    <property type="entry name" value="3keto-disac_hyd"/>
    <property type="match status" value="1"/>
</dbReference>
<dbReference type="GO" id="GO:0016787">
    <property type="term" value="F:hydrolase activity"/>
    <property type="evidence" value="ECO:0007669"/>
    <property type="project" value="UniProtKB-KW"/>
</dbReference>
<dbReference type="KEGG" id="mlt:VC82_2857"/>
<reference evidence="2 3" key="1">
    <citation type="submission" date="2015-03" db="EMBL/GenBank/DDBJ databases">
        <title>Complete genome sequence of Muricauda lutaonensis CC-HSB-11T, isolated from a coastal hot spring.</title>
        <authorList>
            <person name="Kim K.M."/>
        </authorList>
    </citation>
    <scope>NUCLEOTIDE SEQUENCE [LARGE SCALE GENOMIC DNA]</scope>
    <source>
        <strain evidence="2 3">CC-HSB-11</strain>
    </source>
</reference>
<dbReference type="Proteomes" id="UP000032726">
    <property type="component" value="Chromosome"/>
</dbReference>
<dbReference type="OrthoDB" id="9806233at2"/>
<dbReference type="PROSITE" id="PS51257">
    <property type="entry name" value="PROKAR_LIPOPROTEIN"/>
    <property type="match status" value="1"/>
</dbReference>
<organism evidence="2 3">
    <name type="scientific">Flagellimonas lutaonensis</name>
    <dbReference type="NCBI Taxonomy" id="516051"/>
    <lineage>
        <taxon>Bacteria</taxon>
        <taxon>Pseudomonadati</taxon>
        <taxon>Bacteroidota</taxon>
        <taxon>Flavobacteriia</taxon>
        <taxon>Flavobacteriales</taxon>
        <taxon>Flavobacteriaceae</taxon>
        <taxon>Flagellimonas</taxon>
    </lineage>
</organism>
<proteinExistence type="predicted"/>
<dbReference type="RefSeq" id="WP_045802936.1">
    <property type="nucleotide sequence ID" value="NZ_CP011071.1"/>
</dbReference>
<gene>
    <name evidence="2" type="ORF">VC82_2857</name>
</gene>
<feature type="domain" description="3-keto-alpha-glucoside-1,2-lyase/3-keto-2-hydroxy-glucal hydratase" evidence="1">
    <location>
        <begin position="24"/>
        <end position="228"/>
    </location>
</feature>